<comment type="caution">
    <text evidence="3">The sequence shown here is derived from an EMBL/GenBank/DDBJ whole genome shotgun (WGS) entry which is preliminary data.</text>
</comment>
<sequence>MSKGFLRGLSFGIILTTTILSYFLYTSVTEKETSDFTISSEEVTQFLEQSGQTSITVEEYTRLTEASNELEQVKLDLENLKNQSSAHAQNEENMTEDTQVEPNEILSYTLEIKSGMATTQVSKRLEEVKIINSATQFEEYLKKRNWEGSVQIGTFHVNNKMTVEEIAAMITGH</sequence>
<proteinExistence type="predicted"/>
<evidence type="ECO:0000313" key="3">
    <source>
        <dbReference type="EMBL" id="MFD1736555.1"/>
    </source>
</evidence>
<evidence type="ECO:0000313" key="4">
    <source>
        <dbReference type="Proteomes" id="UP001597214"/>
    </source>
</evidence>
<protein>
    <recommendedName>
        <fullName evidence="5">Endolytic transglycosylase MltG</fullName>
    </recommendedName>
</protein>
<evidence type="ECO:0008006" key="5">
    <source>
        <dbReference type="Google" id="ProtNLM"/>
    </source>
</evidence>
<dbReference type="Proteomes" id="UP001597214">
    <property type="component" value="Unassembled WGS sequence"/>
</dbReference>
<evidence type="ECO:0000256" key="2">
    <source>
        <dbReference type="SAM" id="Phobius"/>
    </source>
</evidence>
<keyword evidence="1" id="KW-0175">Coiled coil</keyword>
<feature type="coiled-coil region" evidence="1">
    <location>
        <begin position="60"/>
        <end position="97"/>
    </location>
</feature>
<dbReference type="Gene3D" id="3.30.1490.480">
    <property type="entry name" value="Endolytic murein transglycosylase"/>
    <property type="match status" value="1"/>
</dbReference>
<name>A0ABW4LQZ1_9BACI</name>
<gene>
    <name evidence="3" type="ORF">ACFSCX_08250</name>
</gene>
<dbReference type="RefSeq" id="WP_377927716.1">
    <property type="nucleotide sequence ID" value="NZ_JBHUEM010000009.1"/>
</dbReference>
<reference evidence="4" key="1">
    <citation type="journal article" date="2019" name="Int. J. Syst. Evol. Microbiol.">
        <title>The Global Catalogue of Microorganisms (GCM) 10K type strain sequencing project: providing services to taxonomists for standard genome sequencing and annotation.</title>
        <authorList>
            <consortium name="The Broad Institute Genomics Platform"/>
            <consortium name="The Broad Institute Genome Sequencing Center for Infectious Disease"/>
            <person name="Wu L."/>
            <person name="Ma J."/>
        </authorList>
    </citation>
    <scope>NUCLEOTIDE SEQUENCE [LARGE SCALE GENOMIC DNA]</scope>
    <source>
        <strain evidence="4">CCUG 49339</strain>
    </source>
</reference>
<dbReference type="EMBL" id="JBHUEM010000009">
    <property type="protein sequence ID" value="MFD1736555.1"/>
    <property type="molecule type" value="Genomic_DNA"/>
</dbReference>
<keyword evidence="2" id="KW-1133">Transmembrane helix</keyword>
<keyword evidence="2" id="KW-0472">Membrane</keyword>
<keyword evidence="2" id="KW-0812">Transmembrane</keyword>
<evidence type="ECO:0000256" key="1">
    <source>
        <dbReference type="SAM" id="Coils"/>
    </source>
</evidence>
<feature type="transmembrane region" description="Helical" evidence="2">
    <location>
        <begin position="6"/>
        <end position="25"/>
    </location>
</feature>
<keyword evidence="4" id="KW-1185">Reference proteome</keyword>
<accession>A0ABW4LQZ1</accession>
<organism evidence="3 4">
    <name type="scientific">Bacillus salitolerans</name>
    <dbReference type="NCBI Taxonomy" id="1437434"/>
    <lineage>
        <taxon>Bacteria</taxon>
        <taxon>Bacillati</taxon>
        <taxon>Bacillota</taxon>
        <taxon>Bacilli</taxon>
        <taxon>Bacillales</taxon>
        <taxon>Bacillaceae</taxon>
        <taxon>Bacillus</taxon>
    </lineage>
</organism>